<feature type="region of interest" description="Disordered" evidence="1">
    <location>
        <begin position="47"/>
        <end position="71"/>
    </location>
</feature>
<feature type="transmembrane region" description="Helical" evidence="2">
    <location>
        <begin position="292"/>
        <end position="314"/>
    </location>
</feature>
<evidence type="ECO:0000256" key="3">
    <source>
        <dbReference type="SAM" id="SignalP"/>
    </source>
</evidence>
<feature type="domain" description="DUF4349" evidence="4">
    <location>
        <begin position="94"/>
        <end position="313"/>
    </location>
</feature>
<keyword evidence="2" id="KW-0812">Transmembrane</keyword>
<organism evidence="5 6">
    <name type="scientific">Clostridium thermosuccinogenes</name>
    <dbReference type="NCBI Taxonomy" id="84032"/>
    <lineage>
        <taxon>Bacteria</taxon>
        <taxon>Bacillati</taxon>
        <taxon>Bacillota</taxon>
        <taxon>Clostridia</taxon>
        <taxon>Eubacteriales</taxon>
        <taxon>Clostridiaceae</taxon>
        <taxon>Clostridium</taxon>
    </lineage>
</organism>
<feature type="chain" id="PRO_5038423569" description="DUF4349 domain-containing protein" evidence="3">
    <location>
        <begin position="21"/>
        <end position="338"/>
    </location>
</feature>
<keyword evidence="6" id="KW-1185">Reference proteome</keyword>
<dbReference type="Pfam" id="PF14257">
    <property type="entry name" value="DUF4349"/>
    <property type="match status" value="1"/>
</dbReference>
<sequence>MLKRVLCLLIAAVLVFSSMAGCGSKSSKKTASSVAYDKSLMSNSKADYNSAGSDGDAGKAENETAEADQAANADSISGAGISTASLSNAILSERKLIRSANVTVEVDDFEKAYGQLKTLINAIGFIQESSIRKDKRYIDSQEVLLTRAVIILRVDKDKFEQVVDGISGLGTLIDQSIYGEDVTDKYFDKEARLRLLRFEESRIEEYLKKLTDLDAIFRVERQLTEIRHEIESLTGTLKKWDNLVELSTITVNMNEKEPEANAGDSKGKSYLTRLKERFEGGIRGLISFCGDVVLFLVGILPTLLLLAVLGLIAYKVYRAFSKKTPKAPADKSSEENTQ</sequence>
<dbReference type="PROSITE" id="PS51257">
    <property type="entry name" value="PROKAR_LIPOPROTEIN"/>
    <property type="match status" value="1"/>
</dbReference>
<evidence type="ECO:0000256" key="2">
    <source>
        <dbReference type="SAM" id="Phobius"/>
    </source>
</evidence>
<dbReference type="OrthoDB" id="2162337at2"/>
<keyword evidence="2" id="KW-1133">Transmembrane helix</keyword>
<evidence type="ECO:0000256" key="1">
    <source>
        <dbReference type="SAM" id="MobiDB-lite"/>
    </source>
</evidence>
<evidence type="ECO:0000313" key="5">
    <source>
        <dbReference type="EMBL" id="PNT95435.1"/>
    </source>
</evidence>
<evidence type="ECO:0000313" key="6">
    <source>
        <dbReference type="Proteomes" id="UP000236151"/>
    </source>
</evidence>
<comment type="caution">
    <text evidence="5">The sequence shown here is derived from an EMBL/GenBank/DDBJ whole genome shotgun (WGS) entry which is preliminary data.</text>
</comment>
<dbReference type="KEGG" id="cthd:CDO33_03365"/>
<keyword evidence="2" id="KW-0472">Membrane</keyword>
<dbReference type="RefSeq" id="WP_103082966.1">
    <property type="nucleotide sequence ID" value="NZ_CP021850.1"/>
</dbReference>
<dbReference type="Proteomes" id="UP000236151">
    <property type="component" value="Unassembled WGS sequence"/>
</dbReference>
<accession>A0A2K2F9H9</accession>
<proteinExistence type="predicted"/>
<name>A0A2K2F9H9_9CLOT</name>
<dbReference type="EMBL" id="NIOJ01000067">
    <property type="protein sequence ID" value="PNT95435.1"/>
    <property type="molecule type" value="Genomic_DNA"/>
</dbReference>
<evidence type="ECO:0000259" key="4">
    <source>
        <dbReference type="Pfam" id="PF14257"/>
    </source>
</evidence>
<protein>
    <recommendedName>
        <fullName evidence="4">DUF4349 domain-containing protein</fullName>
    </recommendedName>
</protein>
<reference evidence="5 6" key="1">
    <citation type="submission" date="2017-06" db="EMBL/GenBank/DDBJ databases">
        <title>Investigating the central metabolism of Clostridium thermosuccinogenes.</title>
        <authorList>
            <person name="Koendjbiharie J.G."/>
            <person name="van Kranenburg R."/>
        </authorList>
    </citation>
    <scope>NUCLEOTIDE SEQUENCE [LARGE SCALE GENOMIC DNA]</scope>
    <source>
        <strain evidence="5 6">DSM 5806</strain>
    </source>
</reference>
<keyword evidence="3" id="KW-0732">Signal</keyword>
<dbReference type="AlphaFoldDB" id="A0A2K2F9H9"/>
<dbReference type="InterPro" id="IPR025645">
    <property type="entry name" value="DUF4349"/>
</dbReference>
<feature type="signal peptide" evidence="3">
    <location>
        <begin position="1"/>
        <end position="20"/>
    </location>
</feature>
<gene>
    <name evidence="5" type="ORF">CDQ84_17140</name>
</gene>